<dbReference type="InterPro" id="IPR010431">
    <property type="entry name" value="Fascin"/>
</dbReference>
<dbReference type="AlphaFoldDB" id="T1FNB1"/>
<protein>
    <recommendedName>
        <fullName evidence="7">Fascin-like domain-containing protein</fullName>
    </recommendedName>
</protein>
<keyword evidence="4" id="KW-0009">Actin-binding</keyword>
<sequence>MNMNGFKNNNGEGETNGTSVHPNPHQHYLQWKVGLVNNSCKYLTAETFGFKINVSGVSLRKKQIWSIEHDPVEDDTVYIRSHLGRYMSGDKRGTATCESEETADAEKFSIQYHPDGSGQWAFKNKSTGYFLGGTDVEVRCYEKQPGRSEWWTVHLAIHPQVNLRNLNRQKFVSLEGEPGSESLRVASVIPWGPKSLITLEFHEGRYRVRSFDDRYLCKDGSLTNKPDADGENTSFGLEIRSGQFSGLALRDKSGKCLSGVGRDAILQAKNKNVGKDELFTLVDVHPQVTITAHNGKMVSIRQGVDPTANQDDEVTDKEMFQVEYDKASSMWNLLTSDNKFWSVEAGSGIQASSAVKSPKGLFQLVWHDDGRVSIRSAATGKHVTSRMNGSLFATVDEPSDKEKFILTILNKPRLVLKGEYGFVGFKSGSRFECNRTLFDAIQLVHQEGKQPFYFMKGPNDKYCQIDQEGNLVSDSNTPTPFLLELRDQSRLTIRAPNGNYLVGEQNGLILAKAASIEKATLWEY</sequence>
<evidence type="ECO:0000256" key="4">
    <source>
        <dbReference type="ARBA" id="ARBA00023203"/>
    </source>
</evidence>
<dbReference type="CTD" id="20210308"/>
<dbReference type="GO" id="GO:0007163">
    <property type="term" value="P:establishment or maintenance of cell polarity"/>
    <property type="evidence" value="ECO:0000318"/>
    <property type="project" value="GO_Central"/>
</dbReference>
<dbReference type="InterPro" id="IPR022768">
    <property type="entry name" value="Fascin-like_dom"/>
</dbReference>
<dbReference type="InterPro" id="IPR008999">
    <property type="entry name" value="Actin-crosslinking"/>
</dbReference>
<feature type="domain" description="Fascin-like" evidence="7">
    <location>
        <begin position="40"/>
        <end position="153"/>
    </location>
</feature>
<dbReference type="InterPro" id="IPR024703">
    <property type="entry name" value="Fascin_metazoans"/>
</dbReference>
<dbReference type="EnsemblMetazoa" id="HelroT185802">
    <property type="protein sequence ID" value="HelroP185802"/>
    <property type="gene ID" value="HelroG185802"/>
</dbReference>
<dbReference type="GO" id="GO:0015629">
    <property type="term" value="C:actin cytoskeleton"/>
    <property type="evidence" value="ECO:0000318"/>
    <property type="project" value="GO_Central"/>
</dbReference>
<dbReference type="GeneID" id="20210308"/>
<dbReference type="PANTHER" id="PTHR10551:SF9">
    <property type="entry name" value="FASCIN-2"/>
    <property type="match status" value="1"/>
</dbReference>
<dbReference type="EMBL" id="AMQM01005682">
    <property type="status" value="NOT_ANNOTATED_CDS"/>
    <property type="molecule type" value="Genomic_DNA"/>
</dbReference>
<reference evidence="9" key="3">
    <citation type="submission" date="2015-06" db="UniProtKB">
        <authorList>
            <consortium name="EnsemblMetazoa"/>
        </authorList>
    </citation>
    <scope>IDENTIFICATION</scope>
</reference>
<feature type="domain" description="Fascin-like" evidence="7">
    <location>
        <begin position="181"/>
        <end position="281"/>
    </location>
</feature>
<dbReference type="PIRSF" id="PIRSF005682">
    <property type="entry name" value="Fascin"/>
    <property type="match status" value="1"/>
</dbReference>
<dbReference type="InParanoid" id="T1FNB1"/>
<dbReference type="HOGENOM" id="CLU_030960_2_0_1"/>
<keyword evidence="10" id="KW-1185">Reference proteome</keyword>
<evidence type="ECO:0000313" key="8">
    <source>
        <dbReference type="EMBL" id="ESN99697.1"/>
    </source>
</evidence>
<keyword evidence="5" id="KW-0206">Cytoskeleton</keyword>
<dbReference type="GO" id="GO:0051017">
    <property type="term" value="P:actin filament bundle assembly"/>
    <property type="evidence" value="ECO:0000318"/>
    <property type="project" value="GO_Central"/>
</dbReference>
<evidence type="ECO:0000259" key="7">
    <source>
        <dbReference type="Pfam" id="PF06268"/>
    </source>
</evidence>
<dbReference type="SUPFAM" id="SSF50405">
    <property type="entry name" value="Actin-crosslinking proteins"/>
    <property type="match status" value="4"/>
</dbReference>
<feature type="compositionally biased region" description="Low complexity" evidence="6">
    <location>
        <begin position="1"/>
        <end position="18"/>
    </location>
</feature>
<proteinExistence type="inferred from homology"/>
<dbReference type="GO" id="GO:0016477">
    <property type="term" value="P:cell migration"/>
    <property type="evidence" value="ECO:0000318"/>
    <property type="project" value="GO_Central"/>
</dbReference>
<dbReference type="CDD" id="cd23336">
    <property type="entry name" value="beta-trefoil_FSCN_rpt3"/>
    <property type="match status" value="1"/>
</dbReference>
<dbReference type="Gene3D" id="2.80.10.50">
    <property type="match status" value="4"/>
</dbReference>
<name>T1FNB1_HELRO</name>
<comment type="subcellular location">
    <subcellularLocation>
        <location evidence="1">Cytoplasm</location>
        <location evidence="1">Cytoskeleton</location>
    </subcellularLocation>
</comment>
<comment type="similarity">
    <text evidence="2">Belongs to the fascin family.</text>
</comment>
<dbReference type="GO" id="GO:0005737">
    <property type="term" value="C:cytoplasm"/>
    <property type="evidence" value="ECO:0000318"/>
    <property type="project" value="GO_Central"/>
</dbReference>
<dbReference type="KEGG" id="hro:HELRODRAFT_185802"/>
<feature type="domain" description="Fascin-like" evidence="7">
    <location>
        <begin position="438"/>
        <end position="524"/>
    </location>
</feature>
<reference evidence="8 10" key="2">
    <citation type="journal article" date="2013" name="Nature">
        <title>Insights into bilaterian evolution from three spiralian genomes.</title>
        <authorList>
            <person name="Simakov O."/>
            <person name="Marletaz F."/>
            <person name="Cho S.J."/>
            <person name="Edsinger-Gonzales E."/>
            <person name="Havlak P."/>
            <person name="Hellsten U."/>
            <person name="Kuo D.H."/>
            <person name="Larsson T."/>
            <person name="Lv J."/>
            <person name="Arendt D."/>
            <person name="Savage R."/>
            <person name="Osoegawa K."/>
            <person name="de Jong P."/>
            <person name="Grimwood J."/>
            <person name="Chapman J.A."/>
            <person name="Shapiro H."/>
            <person name="Aerts A."/>
            <person name="Otillar R.P."/>
            <person name="Terry A.Y."/>
            <person name="Boore J.L."/>
            <person name="Grigoriev I.V."/>
            <person name="Lindberg D.R."/>
            <person name="Seaver E.C."/>
            <person name="Weisblat D.A."/>
            <person name="Putnam N.H."/>
            <person name="Rokhsar D.S."/>
        </authorList>
    </citation>
    <scope>NUCLEOTIDE SEQUENCE</scope>
</reference>
<dbReference type="RefSeq" id="XP_009022070.1">
    <property type="nucleotide sequence ID" value="XM_009023822.1"/>
</dbReference>
<dbReference type="FunFam" id="2.80.10.50:FF:000010">
    <property type="entry name" value="Fascin"/>
    <property type="match status" value="1"/>
</dbReference>
<evidence type="ECO:0000256" key="1">
    <source>
        <dbReference type="ARBA" id="ARBA00004245"/>
    </source>
</evidence>
<dbReference type="CDD" id="cd23337">
    <property type="entry name" value="beta-trefoil_FSCN_rpt4"/>
    <property type="match status" value="1"/>
</dbReference>
<evidence type="ECO:0000313" key="10">
    <source>
        <dbReference type="Proteomes" id="UP000015101"/>
    </source>
</evidence>
<evidence type="ECO:0000313" key="9">
    <source>
        <dbReference type="EnsemblMetazoa" id="HelroP185802"/>
    </source>
</evidence>
<evidence type="ECO:0000256" key="2">
    <source>
        <dbReference type="ARBA" id="ARBA00007415"/>
    </source>
</evidence>
<organism evidence="9 10">
    <name type="scientific">Helobdella robusta</name>
    <name type="common">Californian leech</name>
    <dbReference type="NCBI Taxonomy" id="6412"/>
    <lineage>
        <taxon>Eukaryota</taxon>
        <taxon>Metazoa</taxon>
        <taxon>Spiralia</taxon>
        <taxon>Lophotrochozoa</taxon>
        <taxon>Annelida</taxon>
        <taxon>Clitellata</taxon>
        <taxon>Hirudinea</taxon>
        <taxon>Rhynchobdellida</taxon>
        <taxon>Glossiphoniidae</taxon>
        <taxon>Helobdella</taxon>
    </lineage>
</organism>
<evidence type="ECO:0000256" key="3">
    <source>
        <dbReference type="ARBA" id="ARBA00022490"/>
    </source>
</evidence>
<dbReference type="STRING" id="6412.T1FNB1"/>
<dbReference type="CDD" id="cd23335">
    <property type="entry name" value="beta-trefoil_FSCN_rpt2"/>
    <property type="match status" value="1"/>
</dbReference>
<dbReference type="FunFam" id="2.80.10.50:FF:000008">
    <property type="entry name" value="Fascin"/>
    <property type="match status" value="1"/>
</dbReference>
<reference evidence="10" key="1">
    <citation type="submission" date="2012-12" db="EMBL/GenBank/DDBJ databases">
        <authorList>
            <person name="Hellsten U."/>
            <person name="Grimwood J."/>
            <person name="Chapman J.A."/>
            <person name="Shapiro H."/>
            <person name="Aerts A."/>
            <person name="Otillar R.P."/>
            <person name="Terry A.Y."/>
            <person name="Boore J.L."/>
            <person name="Simakov O."/>
            <person name="Marletaz F."/>
            <person name="Cho S.-J."/>
            <person name="Edsinger-Gonzales E."/>
            <person name="Havlak P."/>
            <person name="Kuo D.-H."/>
            <person name="Larsson T."/>
            <person name="Lv J."/>
            <person name="Arendt D."/>
            <person name="Savage R."/>
            <person name="Osoegawa K."/>
            <person name="de Jong P."/>
            <person name="Lindberg D.R."/>
            <person name="Seaver E.C."/>
            <person name="Weisblat D.A."/>
            <person name="Putnam N.H."/>
            <person name="Grigoriev I.V."/>
            <person name="Rokhsar D.S."/>
        </authorList>
    </citation>
    <scope>NUCLEOTIDE SEQUENCE</scope>
</reference>
<dbReference type="EMBL" id="KB097070">
    <property type="protein sequence ID" value="ESN99697.1"/>
    <property type="molecule type" value="Genomic_DNA"/>
</dbReference>
<dbReference type="PANTHER" id="PTHR10551">
    <property type="entry name" value="FASCIN"/>
    <property type="match status" value="1"/>
</dbReference>
<dbReference type="GO" id="GO:0051015">
    <property type="term" value="F:actin filament binding"/>
    <property type="evidence" value="ECO:0000318"/>
    <property type="project" value="GO_Central"/>
</dbReference>
<dbReference type="GO" id="GO:0030674">
    <property type="term" value="F:protein-macromolecule adaptor activity"/>
    <property type="evidence" value="ECO:0007669"/>
    <property type="project" value="InterPro"/>
</dbReference>
<dbReference type="FunFam" id="2.80.10.50:FF:000015">
    <property type="entry name" value="Fascin"/>
    <property type="match status" value="1"/>
</dbReference>
<dbReference type="FunCoup" id="T1FNB1">
    <property type="interactions" value="141"/>
</dbReference>
<feature type="region of interest" description="Disordered" evidence="6">
    <location>
        <begin position="1"/>
        <end position="23"/>
    </location>
</feature>
<dbReference type="Proteomes" id="UP000015101">
    <property type="component" value="Unassembled WGS sequence"/>
</dbReference>
<evidence type="ECO:0000256" key="5">
    <source>
        <dbReference type="ARBA" id="ARBA00023212"/>
    </source>
</evidence>
<keyword evidence="3" id="KW-0963">Cytoplasm</keyword>
<dbReference type="eggNOG" id="ENOG502QPRX">
    <property type="taxonomic scope" value="Eukaryota"/>
</dbReference>
<gene>
    <name evidence="9" type="primary">20210308</name>
    <name evidence="8" type="ORF">HELRODRAFT_185802</name>
</gene>
<dbReference type="CDD" id="cd23334">
    <property type="entry name" value="beta-trefoil_FSCN_rpt1"/>
    <property type="match status" value="1"/>
</dbReference>
<dbReference type="OrthoDB" id="10259868at2759"/>
<dbReference type="Pfam" id="PF06268">
    <property type="entry name" value="Fascin"/>
    <property type="match status" value="4"/>
</dbReference>
<dbReference type="EMBL" id="AMQM01005681">
    <property type="status" value="NOT_ANNOTATED_CDS"/>
    <property type="molecule type" value="Genomic_DNA"/>
</dbReference>
<accession>T1FNB1</accession>
<dbReference type="OMA" id="SMTRKRY"/>
<evidence type="ECO:0000256" key="6">
    <source>
        <dbReference type="SAM" id="MobiDB-lite"/>
    </source>
</evidence>
<feature type="domain" description="Fascin-like" evidence="7">
    <location>
        <begin position="294"/>
        <end position="406"/>
    </location>
</feature>
<dbReference type="FunFam" id="2.80.10.50:FF:000064">
    <property type="entry name" value="Fascin"/>
    <property type="match status" value="1"/>
</dbReference>